<organism evidence="7 8">
    <name type="scientific">Durusdinium trenchii</name>
    <dbReference type="NCBI Taxonomy" id="1381693"/>
    <lineage>
        <taxon>Eukaryota</taxon>
        <taxon>Sar</taxon>
        <taxon>Alveolata</taxon>
        <taxon>Dinophyceae</taxon>
        <taxon>Suessiales</taxon>
        <taxon>Symbiodiniaceae</taxon>
        <taxon>Durusdinium</taxon>
    </lineage>
</organism>
<keyword evidence="1" id="KW-0479">Metal-binding</keyword>
<dbReference type="InterPro" id="IPR002893">
    <property type="entry name" value="Znf_MYND"/>
</dbReference>
<dbReference type="Gene3D" id="6.10.140.2220">
    <property type="match status" value="1"/>
</dbReference>
<evidence type="ECO:0000256" key="5">
    <source>
        <dbReference type="SAM" id="MobiDB-lite"/>
    </source>
</evidence>
<gene>
    <name evidence="7" type="ORF">SCF082_LOCUS6360</name>
</gene>
<evidence type="ECO:0000259" key="6">
    <source>
        <dbReference type="PROSITE" id="PS50865"/>
    </source>
</evidence>
<keyword evidence="7" id="KW-0378">Hydrolase</keyword>
<comment type="caution">
    <text evidence="7">The sequence shown here is derived from an EMBL/GenBank/DDBJ whole genome shotgun (WGS) entry which is preliminary data.</text>
</comment>
<feature type="compositionally biased region" description="Basic and acidic residues" evidence="5">
    <location>
        <begin position="370"/>
        <end position="386"/>
    </location>
</feature>
<sequence length="565" mass="62337">MERKHGFASQTGSAIANTSKLEQSVMEEVAAKELHALTGESTFAVMEYQLKKPHKLPHKLAGTVGHLWPTVDVKLVTTSHTAWLQHGASCSQGDVVLLSNDGSGMRAGQIQLHVAFAGQTFCLVSLLSLLGVGKGNAYAVKLQQFLCARQQLAEQHEISQHLQLEQEEQRERLQEDRLLTVSWADVPQTAHKILSTTQLTKVCGGCHELEARMEELGRWLEALGLRPPGDGAQAAKAPWVLELEKQHEALDSQQVDLQSCRKLVDHCSKELQELNFSYLQRQGQVESLLAKQGSSLQSLRQKVSKERKEEGARRAAWDEELSKLRNQLQQGILDLRKTQAESAAAHTAAVEEKQQALLRHCRAWASEASDGTKEPDGVTLQHDIHSKKSRRGSGQMSFLNFGGRSSDGAEVLKSFSMVIEVSRFTEWHLPKGGFEGFGAMTWSTCGHPEGLCATCYAKASVYCSKCKGRWYCSQSCQAKDWNLGHKGDCGLGDILQVKSPVPKPPARLLAESVERPVHSDASWRKLLESSDFSARGGWPRGLRNAWSPSKPACLGMLAHQTMEPS</sequence>
<dbReference type="Pfam" id="PF01753">
    <property type="entry name" value="zf-MYND"/>
    <property type="match status" value="1"/>
</dbReference>
<dbReference type="GO" id="GO:0016787">
    <property type="term" value="F:hydrolase activity"/>
    <property type="evidence" value="ECO:0007669"/>
    <property type="project" value="UniProtKB-KW"/>
</dbReference>
<feature type="domain" description="MYND-type" evidence="6">
    <location>
        <begin position="452"/>
        <end position="489"/>
    </location>
</feature>
<protein>
    <submittedName>
        <fullName evidence="7">Ubiquitin carboxyl-terminal hydrolase 19</fullName>
    </submittedName>
</protein>
<evidence type="ECO:0000256" key="1">
    <source>
        <dbReference type="ARBA" id="ARBA00022723"/>
    </source>
</evidence>
<name>A0ABP0IC09_9DINO</name>
<dbReference type="SUPFAM" id="SSF144232">
    <property type="entry name" value="HIT/MYND zinc finger-like"/>
    <property type="match status" value="1"/>
</dbReference>
<dbReference type="EMBL" id="CAXAMM010003492">
    <property type="protein sequence ID" value="CAK9000124.1"/>
    <property type="molecule type" value="Genomic_DNA"/>
</dbReference>
<accession>A0ABP0IC09</accession>
<reference evidence="7 8" key="1">
    <citation type="submission" date="2024-02" db="EMBL/GenBank/DDBJ databases">
        <authorList>
            <person name="Chen Y."/>
            <person name="Shah S."/>
            <person name="Dougan E. K."/>
            <person name="Thang M."/>
            <person name="Chan C."/>
        </authorList>
    </citation>
    <scope>NUCLEOTIDE SEQUENCE [LARGE SCALE GENOMIC DNA]</scope>
</reference>
<evidence type="ECO:0000256" key="4">
    <source>
        <dbReference type="PROSITE-ProRule" id="PRU00134"/>
    </source>
</evidence>
<keyword evidence="3" id="KW-0862">Zinc</keyword>
<proteinExistence type="predicted"/>
<evidence type="ECO:0000256" key="3">
    <source>
        <dbReference type="ARBA" id="ARBA00022833"/>
    </source>
</evidence>
<evidence type="ECO:0000256" key="2">
    <source>
        <dbReference type="ARBA" id="ARBA00022771"/>
    </source>
</evidence>
<evidence type="ECO:0000313" key="7">
    <source>
        <dbReference type="EMBL" id="CAK9000124.1"/>
    </source>
</evidence>
<dbReference type="PROSITE" id="PS50865">
    <property type="entry name" value="ZF_MYND_2"/>
    <property type="match status" value="1"/>
</dbReference>
<keyword evidence="8" id="KW-1185">Reference proteome</keyword>
<evidence type="ECO:0000313" key="8">
    <source>
        <dbReference type="Proteomes" id="UP001642464"/>
    </source>
</evidence>
<dbReference type="Proteomes" id="UP001642464">
    <property type="component" value="Unassembled WGS sequence"/>
</dbReference>
<feature type="region of interest" description="Disordered" evidence="5">
    <location>
        <begin position="368"/>
        <end position="393"/>
    </location>
</feature>
<keyword evidence="2 4" id="KW-0863">Zinc-finger</keyword>